<dbReference type="InterPro" id="IPR003154">
    <property type="entry name" value="S1/P1nuclease"/>
</dbReference>
<evidence type="ECO:0000256" key="5">
    <source>
        <dbReference type="ARBA" id="ARBA00023157"/>
    </source>
</evidence>
<keyword evidence="3" id="KW-0255">Endonuclease</keyword>
<dbReference type="Pfam" id="PF02265">
    <property type="entry name" value="S1-P1_nuclease"/>
    <property type="match status" value="1"/>
</dbReference>
<dbReference type="PANTHER" id="PTHR33146">
    <property type="entry name" value="ENDONUCLEASE 4"/>
    <property type="match status" value="1"/>
</dbReference>
<reference evidence="8" key="1">
    <citation type="submission" date="2016-10" db="EMBL/GenBank/DDBJ databases">
        <authorList>
            <person name="Varghese N."/>
            <person name="Submissions S."/>
        </authorList>
    </citation>
    <scope>NUCLEOTIDE SEQUENCE [LARGE SCALE GENOMIC DNA]</scope>
    <source>
        <strain evidence="8">DSM 24729</strain>
    </source>
</reference>
<accession>A0A1G7JCG2</accession>
<evidence type="ECO:0000256" key="4">
    <source>
        <dbReference type="ARBA" id="ARBA00022801"/>
    </source>
</evidence>
<dbReference type="GO" id="GO:0006308">
    <property type="term" value="P:DNA catabolic process"/>
    <property type="evidence" value="ECO:0007669"/>
    <property type="project" value="InterPro"/>
</dbReference>
<dbReference type="SUPFAM" id="SSF48537">
    <property type="entry name" value="Phospholipase C/P1 nuclease"/>
    <property type="match status" value="1"/>
</dbReference>
<evidence type="ECO:0000256" key="3">
    <source>
        <dbReference type="ARBA" id="ARBA00022759"/>
    </source>
</evidence>
<keyword evidence="5" id="KW-1015">Disulfide bond</keyword>
<dbReference type="PANTHER" id="PTHR33146:SF26">
    <property type="entry name" value="ENDONUCLEASE 4"/>
    <property type="match status" value="1"/>
</dbReference>
<dbReference type="RefSeq" id="WP_074538917.1">
    <property type="nucleotide sequence ID" value="NZ_FNBD01000009.1"/>
</dbReference>
<evidence type="ECO:0000313" key="8">
    <source>
        <dbReference type="Proteomes" id="UP000182114"/>
    </source>
</evidence>
<dbReference type="AlphaFoldDB" id="A0A1G7JCG2"/>
<keyword evidence="2" id="KW-0479">Metal-binding</keyword>
<protein>
    <submittedName>
        <fullName evidence="7">S1/P1 Nuclease</fullName>
    </submittedName>
</protein>
<keyword evidence="8" id="KW-1185">Reference proteome</keyword>
<keyword evidence="4" id="KW-0378">Hydrolase</keyword>
<evidence type="ECO:0000256" key="6">
    <source>
        <dbReference type="ARBA" id="ARBA00023180"/>
    </source>
</evidence>
<keyword evidence="6" id="KW-0325">Glycoprotein</keyword>
<evidence type="ECO:0000256" key="2">
    <source>
        <dbReference type="ARBA" id="ARBA00022723"/>
    </source>
</evidence>
<dbReference type="GO" id="GO:0003676">
    <property type="term" value="F:nucleic acid binding"/>
    <property type="evidence" value="ECO:0007669"/>
    <property type="project" value="InterPro"/>
</dbReference>
<organism evidence="7 8">
    <name type="scientific">Cellulophaga baltica</name>
    <dbReference type="NCBI Taxonomy" id="76594"/>
    <lineage>
        <taxon>Bacteria</taxon>
        <taxon>Pseudomonadati</taxon>
        <taxon>Bacteroidota</taxon>
        <taxon>Flavobacteriia</taxon>
        <taxon>Flavobacteriales</taxon>
        <taxon>Flavobacteriaceae</taxon>
        <taxon>Cellulophaga</taxon>
    </lineage>
</organism>
<name>A0A1G7JCG2_9FLAO</name>
<dbReference type="GO" id="GO:0016788">
    <property type="term" value="F:hydrolase activity, acting on ester bonds"/>
    <property type="evidence" value="ECO:0007669"/>
    <property type="project" value="InterPro"/>
</dbReference>
<dbReference type="InterPro" id="IPR008947">
    <property type="entry name" value="PLipase_C/P1_nuclease_dom_sf"/>
</dbReference>
<sequence>MKKITILLLTLSIQFVFSTDGEWSKTGHRTTGEVAQRHLSRKAKKAIAKLLEGQSLALVSTYADDIKSDKKYREFSAWHYVNYPADKKYTEVAPSPYGDIVMGIQKCAAIVKDKNSSQEDKVFYLKFLVHLLGDLHQPMHVGRQEDKGGNDIQIQWFGKGSNLHRLWDSNMIDDYGMSFTEIADNLPELTKDEEKQIQEGTVFDWVEESKGLATELYASVEVGEKLGYAYSYKYWGLVETQLQKGGLRLAKVLNEVFE</sequence>
<dbReference type="Gene3D" id="1.10.575.10">
    <property type="entry name" value="P1 Nuclease"/>
    <property type="match status" value="1"/>
</dbReference>
<keyword evidence="1" id="KW-0540">Nuclease</keyword>
<dbReference type="GO" id="GO:0004519">
    <property type="term" value="F:endonuclease activity"/>
    <property type="evidence" value="ECO:0007669"/>
    <property type="project" value="UniProtKB-KW"/>
</dbReference>
<dbReference type="CDD" id="cd11010">
    <property type="entry name" value="S1-P1_nuclease"/>
    <property type="match status" value="1"/>
</dbReference>
<gene>
    <name evidence="7" type="ORF">SAMN04487992_10916</name>
</gene>
<dbReference type="Proteomes" id="UP000182114">
    <property type="component" value="Unassembled WGS sequence"/>
</dbReference>
<dbReference type="EMBL" id="FNBD01000009">
    <property type="protein sequence ID" value="SDF22573.1"/>
    <property type="molecule type" value="Genomic_DNA"/>
</dbReference>
<proteinExistence type="predicted"/>
<dbReference type="GO" id="GO:0046872">
    <property type="term" value="F:metal ion binding"/>
    <property type="evidence" value="ECO:0007669"/>
    <property type="project" value="UniProtKB-KW"/>
</dbReference>
<evidence type="ECO:0000313" key="7">
    <source>
        <dbReference type="EMBL" id="SDF22573.1"/>
    </source>
</evidence>
<evidence type="ECO:0000256" key="1">
    <source>
        <dbReference type="ARBA" id="ARBA00022722"/>
    </source>
</evidence>
<dbReference type="eggNOG" id="ENOG502Z82C">
    <property type="taxonomic scope" value="Bacteria"/>
</dbReference>